<dbReference type="EMBL" id="DYWQ01000002">
    <property type="protein sequence ID" value="HJF44195.1"/>
    <property type="molecule type" value="Genomic_DNA"/>
</dbReference>
<proteinExistence type="predicted"/>
<keyword evidence="1" id="KW-1133">Transmembrane helix</keyword>
<comment type="caution">
    <text evidence="2">The sequence shown here is derived from an EMBL/GenBank/DDBJ whole genome shotgun (WGS) entry which is preliminary data.</text>
</comment>
<evidence type="ECO:0000313" key="3">
    <source>
        <dbReference type="Proteomes" id="UP000697330"/>
    </source>
</evidence>
<dbReference type="RefSeq" id="WP_274958320.1">
    <property type="nucleotide sequence ID" value="NZ_DYWQ01000002.1"/>
</dbReference>
<reference evidence="2" key="2">
    <citation type="submission" date="2021-09" db="EMBL/GenBank/DDBJ databases">
        <authorList>
            <person name="Gilroy R."/>
        </authorList>
    </citation>
    <scope>NUCLEOTIDE SEQUENCE</scope>
    <source>
        <strain evidence="2">CHK124-7917</strain>
    </source>
</reference>
<name>A0A921GDE5_9ACTN</name>
<evidence type="ECO:0000313" key="2">
    <source>
        <dbReference type="EMBL" id="HJF44195.1"/>
    </source>
</evidence>
<dbReference type="Proteomes" id="UP000697330">
    <property type="component" value="Unassembled WGS sequence"/>
</dbReference>
<protein>
    <submittedName>
        <fullName evidence="2">Uncharacterized protein</fullName>
    </submittedName>
</protein>
<organism evidence="2 3">
    <name type="scientific">Thermophilibacter provencensis</name>
    <dbReference type="NCBI Taxonomy" id="1852386"/>
    <lineage>
        <taxon>Bacteria</taxon>
        <taxon>Bacillati</taxon>
        <taxon>Actinomycetota</taxon>
        <taxon>Coriobacteriia</taxon>
        <taxon>Coriobacteriales</taxon>
        <taxon>Atopobiaceae</taxon>
        <taxon>Thermophilibacter</taxon>
    </lineage>
</organism>
<evidence type="ECO:0000256" key="1">
    <source>
        <dbReference type="SAM" id="Phobius"/>
    </source>
</evidence>
<keyword evidence="1" id="KW-0472">Membrane</keyword>
<feature type="transmembrane region" description="Helical" evidence="1">
    <location>
        <begin position="25"/>
        <end position="45"/>
    </location>
</feature>
<keyword evidence="1" id="KW-0812">Transmembrane</keyword>
<gene>
    <name evidence="2" type="ORF">K8U72_00195</name>
</gene>
<sequence>MTEQQIADIVTDALGPNAPISLEQLSALLMALAISVILLAMGMGYQIVRSERRIGALESALNRTEREREAM</sequence>
<dbReference type="AlphaFoldDB" id="A0A921GDE5"/>
<accession>A0A921GDE5</accession>
<reference evidence="2" key="1">
    <citation type="journal article" date="2021" name="PeerJ">
        <title>Extensive microbial diversity within the chicken gut microbiome revealed by metagenomics and culture.</title>
        <authorList>
            <person name="Gilroy R."/>
            <person name="Ravi A."/>
            <person name="Getino M."/>
            <person name="Pursley I."/>
            <person name="Horton D.L."/>
            <person name="Alikhan N.F."/>
            <person name="Baker D."/>
            <person name="Gharbi K."/>
            <person name="Hall N."/>
            <person name="Watson M."/>
            <person name="Adriaenssens E.M."/>
            <person name="Foster-Nyarko E."/>
            <person name="Jarju S."/>
            <person name="Secka A."/>
            <person name="Antonio M."/>
            <person name="Oren A."/>
            <person name="Chaudhuri R.R."/>
            <person name="La Ragione R."/>
            <person name="Hildebrand F."/>
            <person name="Pallen M.J."/>
        </authorList>
    </citation>
    <scope>NUCLEOTIDE SEQUENCE</scope>
    <source>
        <strain evidence="2">CHK124-7917</strain>
    </source>
</reference>